<evidence type="ECO:0000313" key="3">
    <source>
        <dbReference type="Proteomes" id="UP000032721"/>
    </source>
</evidence>
<dbReference type="Proteomes" id="UP000324170">
    <property type="component" value="Unassembled WGS sequence"/>
</dbReference>
<dbReference type="Proteomes" id="UP000032721">
    <property type="component" value="Chromosome"/>
</dbReference>
<name>A0A068QV93_9GAMM</name>
<sequence>MNKSEKVIWTEGMFLRPHHFQQAENYFEAYIRDWGIAQAPYYWGFLSLELDQKLLNQGKVSLSSASGIFPDGTPFSFDATHAPTPLQLGENLSDTHVVLALPIFRRGKEEVIFSEKGDSLARFVSFEVEVNDFNAMSVGNAAVQFGKMRLRLMLESDLTPEWTALGIVHVINKTSDKKLHLDSQFIPPLLNSHASPQIVGFINDIQDLLEQRRQQISQRLLQLGRYNDSEIMDFLLLSLLNRYSGQVNHIRHLSLLHPERLFSEWLQFATELATFSQHRVPEENLPRYDHDHLTQCFNQLMFQLRQGLSIILEEHAIQLPLTEYSHGLNIATLPDANMIHVFSFILAVHADVANEMLMNNFPAQMKIAPVGRIRELVQLQLPGISLRAMPSVPRQIPWHSGYVYFELEKEGDLWKQMEKSSGFALHLAGDFPGLNIEFWAVRNQEKLR</sequence>
<dbReference type="Pfam" id="PF05936">
    <property type="entry name" value="T6SS_VasE"/>
    <property type="match status" value="1"/>
</dbReference>
<dbReference type="PANTHER" id="PTHR35566">
    <property type="entry name" value="BLR3599 PROTEIN"/>
    <property type="match status" value="1"/>
</dbReference>
<dbReference type="KEGG" id="xdo:XDD1_2041"/>
<reference evidence="2 4" key="2">
    <citation type="submission" date="2019-07" db="EMBL/GenBank/DDBJ databases">
        <title>Genomic Encyclopedia of Type Strains, Phase I: the one thousand microbial genomes (KMG-I) project.</title>
        <authorList>
            <person name="Kyrpides N."/>
        </authorList>
    </citation>
    <scope>NUCLEOTIDE SEQUENCE [LARGE SCALE GENOMIC DNA]</scope>
    <source>
        <strain evidence="2 4">DSM 17909</strain>
    </source>
</reference>
<dbReference type="AlphaFoldDB" id="A0A068QV93"/>
<dbReference type="EMBL" id="FO704550">
    <property type="protein sequence ID" value="CDG17740.1"/>
    <property type="molecule type" value="Genomic_DNA"/>
</dbReference>
<protein>
    <submittedName>
        <fullName evidence="2">Type VI secretion system protein ImpJ</fullName>
    </submittedName>
</protein>
<reference evidence="1 3" key="1">
    <citation type="submission" date="2013-07" db="EMBL/GenBank/DDBJ databases">
        <authorList>
            <person name="Genoscope - CEA"/>
        </authorList>
    </citation>
    <scope>NUCLEOTIDE SEQUENCE [LARGE SCALE GENOMIC DNA]</scope>
    <source>
        <strain evidence="1">FRM16</strain>
        <strain evidence="3">FRM16 / DSM 17909</strain>
    </source>
</reference>
<dbReference type="RefSeq" id="WP_045970634.1">
    <property type="nucleotide sequence ID" value="NZ_CAWMED010000001.1"/>
</dbReference>
<dbReference type="STRING" id="351671.XDD1_2041"/>
<proteinExistence type="predicted"/>
<organism evidence="1 3">
    <name type="scientific">Xenorhabdus doucetiae</name>
    <dbReference type="NCBI Taxonomy" id="351671"/>
    <lineage>
        <taxon>Bacteria</taxon>
        <taxon>Pseudomonadati</taxon>
        <taxon>Pseudomonadota</taxon>
        <taxon>Gammaproteobacteria</taxon>
        <taxon>Enterobacterales</taxon>
        <taxon>Morganellaceae</taxon>
        <taxon>Xenorhabdus</taxon>
    </lineage>
</organism>
<dbReference type="PANTHER" id="PTHR35566:SF1">
    <property type="entry name" value="TYPE VI SECRETION SYSTEM BASEPLATE COMPONENT TSSK1"/>
    <property type="match status" value="1"/>
</dbReference>
<dbReference type="EMBL" id="VNHN01000051">
    <property type="protein sequence ID" value="TYP01442.1"/>
    <property type="molecule type" value="Genomic_DNA"/>
</dbReference>
<dbReference type="NCBIfam" id="TIGR03353">
    <property type="entry name" value="VI_chp_4"/>
    <property type="match status" value="1"/>
</dbReference>
<evidence type="ECO:0000313" key="2">
    <source>
        <dbReference type="EMBL" id="TYP01442.1"/>
    </source>
</evidence>
<dbReference type="InterPro" id="IPR010263">
    <property type="entry name" value="T6SS_TssK"/>
</dbReference>
<dbReference type="HOGENOM" id="CLU_031690_3_0_6"/>
<keyword evidence="4" id="KW-1185">Reference proteome</keyword>
<evidence type="ECO:0000313" key="4">
    <source>
        <dbReference type="Proteomes" id="UP000324170"/>
    </source>
</evidence>
<accession>A0A068QV93</accession>
<evidence type="ECO:0000313" key="1">
    <source>
        <dbReference type="EMBL" id="CDG17740.1"/>
    </source>
</evidence>
<dbReference type="OrthoDB" id="9775333at2"/>
<gene>
    <name evidence="2" type="ORF">LY16_02702</name>
    <name evidence="1" type="ORF">XDD1_2041</name>
</gene>